<comment type="caution">
    <text evidence="2">The sequence shown here is derived from an EMBL/GenBank/DDBJ whole genome shotgun (WGS) entry which is preliminary data.</text>
</comment>
<dbReference type="GO" id="GO:0016787">
    <property type="term" value="F:hydrolase activity"/>
    <property type="evidence" value="ECO:0007669"/>
    <property type="project" value="UniProtKB-KW"/>
</dbReference>
<reference evidence="3" key="1">
    <citation type="journal article" date="2019" name="Int. J. Syst. Evol. Microbiol.">
        <title>The Global Catalogue of Microorganisms (GCM) 10K type strain sequencing project: providing services to taxonomists for standard genome sequencing and annotation.</title>
        <authorList>
            <consortium name="The Broad Institute Genomics Platform"/>
            <consortium name="The Broad Institute Genome Sequencing Center for Infectious Disease"/>
            <person name="Wu L."/>
            <person name="Ma J."/>
        </authorList>
    </citation>
    <scope>NUCLEOTIDE SEQUENCE [LARGE SCALE GENOMIC DNA]</scope>
    <source>
        <strain evidence="3">KCTC 42953</strain>
    </source>
</reference>
<gene>
    <name evidence="2" type="ORF">ACFODZ_07085</name>
</gene>
<dbReference type="InterPro" id="IPR050266">
    <property type="entry name" value="AB_hydrolase_sf"/>
</dbReference>
<name>A0ABV7J786_9GAMM</name>
<dbReference type="InterPro" id="IPR000073">
    <property type="entry name" value="AB_hydrolase_1"/>
</dbReference>
<dbReference type="Gene3D" id="3.40.50.1820">
    <property type="entry name" value="alpha/beta hydrolase"/>
    <property type="match status" value="1"/>
</dbReference>
<dbReference type="EMBL" id="JBHRTS010000003">
    <property type="protein sequence ID" value="MFC3194000.1"/>
    <property type="molecule type" value="Genomic_DNA"/>
</dbReference>
<dbReference type="Pfam" id="PF00561">
    <property type="entry name" value="Abhydrolase_1"/>
    <property type="match status" value="1"/>
</dbReference>
<accession>A0ABV7J786</accession>
<protein>
    <submittedName>
        <fullName evidence="2">Alpha/beta fold hydrolase</fullName>
    </submittedName>
</protein>
<evidence type="ECO:0000313" key="3">
    <source>
        <dbReference type="Proteomes" id="UP001595533"/>
    </source>
</evidence>
<dbReference type="RefSeq" id="WP_157892916.1">
    <property type="nucleotide sequence ID" value="NZ_JBHRTS010000003.1"/>
</dbReference>
<sequence length="284" mass="32647">MDQSQWQSQGQFIHINGHRHFYLDTGGTLPCLLVLHGYPTCSFDYHKALPLLSRHYRVVIHDHLGFGLSDKPLNYSYSLMEQTDQAIQLWQALNITEATILAHDYGTSIATEILARHNRNLYVGFALQHVVLCNGSMHIELSQLRLIQKLLLNKLIGPWVAKRTSQTVFNRNMRKLYFAPGKVDAAELDTLWQLMVHNEGRCVLHQITGYIRERHQYWHRWIGALQKTPLPVRIIWAMNDPVAVAAMAGVLHKEIMNSELIELDGLGHFPMLEDAERWVDAVLT</sequence>
<keyword evidence="2" id="KW-0378">Hydrolase</keyword>
<proteinExistence type="predicted"/>
<evidence type="ECO:0000313" key="2">
    <source>
        <dbReference type="EMBL" id="MFC3194000.1"/>
    </source>
</evidence>
<organism evidence="2 3">
    <name type="scientific">Marinicella sediminis</name>
    <dbReference type="NCBI Taxonomy" id="1792834"/>
    <lineage>
        <taxon>Bacteria</taxon>
        <taxon>Pseudomonadati</taxon>
        <taxon>Pseudomonadota</taxon>
        <taxon>Gammaproteobacteria</taxon>
        <taxon>Lysobacterales</taxon>
        <taxon>Marinicellaceae</taxon>
        <taxon>Marinicella</taxon>
    </lineage>
</organism>
<dbReference type="Proteomes" id="UP001595533">
    <property type="component" value="Unassembled WGS sequence"/>
</dbReference>
<keyword evidence="3" id="KW-1185">Reference proteome</keyword>
<dbReference type="SUPFAM" id="SSF53474">
    <property type="entry name" value="alpha/beta-Hydrolases"/>
    <property type="match status" value="1"/>
</dbReference>
<feature type="domain" description="AB hydrolase-1" evidence="1">
    <location>
        <begin position="31"/>
        <end position="274"/>
    </location>
</feature>
<dbReference type="InterPro" id="IPR029058">
    <property type="entry name" value="AB_hydrolase_fold"/>
</dbReference>
<dbReference type="PANTHER" id="PTHR43798:SF33">
    <property type="entry name" value="HYDROLASE, PUTATIVE (AFU_ORTHOLOGUE AFUA_2G14860)-RELATED"/>
    <property type="match status" value="1"/>
</dbReference>
<dbReference type="PANTHER" id="PTHR43798">
    <property type="entry name" value="MONOACYLGLYCEROL LIPASE"/>
    <property type="match status" value="1"/>
</dbReference>
<evidence type="ECO:0000259" key="1">
    <source>
        <dbReference type="Pfam" id="PF00561"/>
    </source>
</evidence>